<feature type="transmembrane region" description="Helical" evidence="1">
    <location>
        <begin position="9"/>
        <end position="32"/>
    </location>
</feature>
<accession>A0A0F8YHD2</accession>
<sequence>MKTEDARKVFILFLILGMMIGVIGGIIIGMIMQQMIFTAAAVEIGESLEGTIENVEIDLNETQIIERYTDFMEEVIIPELKEYAEENK</sequence>
<dbReference type="AlphaFoldDB" id="A0A0F8YHD2"/>
<evidence type="ECO:0000256" key="1">
    <source>
        <dbReference type="SAM" id="Phobius"/>
    </source>
</evidence>
<organism evidence="2">
    <name type="scientific">marine sediment metagenome</name>
    <dbReference type="NCBI Taxonomy" id="412755"/>
    <lineage>
        <taxon>unclassified sequences</taxon>
        <taxon>metagenomes</taxon>
        <taxon>ecological metagenomes</taxon>
    </lineage>
</organism>
<proteinExistence type="predicted"/>
<reference evidence="2" key="1">
    <citation type="journal article" date="2015" name="Nature">
        <title>Complex archaea that bridge the gap between prokaryotes and eukaryotes.</title>
        <authorList>
            <person name="Spang A."/>
            <person name="Saw J.H."/>
            <person name="Jorgensen S.L."/>
            <person name="Zaremba-Niedzwiedzka K."/>
            <person name="Martijn J."/>
            <person name="Lind A.E."/>
            <person name="van Eijk R."/>
            <person name="Schleper C."/>
            <person name="Guy L."/>
            <person name="Ettema T.J."/>
        </authorList>
    </citation>
    <scope>NUCLEOTIDE SEQUENCE</scope>
</reference>
<name>A0A0F8YHD2_9ZZZZ</name>
<keyword evidence="1" id="KW-0472">Membrane</keyword>
<evidence type="ECO:0000313" key="2">
    <source>
        <dbReference type="EMBL" id="KKK53604.1"/>
    </source>
</evidence>
<keyword evidence="1" id="KW-0812">Transmembrane</keyword>
<comment type="caution">
    <text evidence="2">The sequence shown here is derived from an EMBL/GenBank/DDBJ whole genome shotgun (WGS) entry which is preliminary data.</text>
</comment>
<protein>
    <submittedName>
        <fullName evidence="2">Uncharacterized protein</fullName>
    </submittedName>
</protein>
<gene>
    <name evidence="2" type="ORF">LCGC14_3093130</name>
</gene>
<dbReference type="EMBL" id="LAZR01066418">
    <property type="protein sequence ID" value="KKK53604.1"/>
    <property type="molecule type" value="Genomic_DNA"/>
</dbReference>
<keyword evidence="1" id="KW-1133">Transmembrane helix</keyword>